<evidence type="ECO:0000259" key="2">
    <source>
        <dbReference type="Pfam" id="PF01593"/>
    </source>
</evidence>
<organism evidence="3 4">
    <name type="scientific">Volvox africanus</name>
    <dbReference type="NCBI Taxonomy" id="51714"/>
    <lineage>
        <taxon>Eukaryota</taxon>
        <taxon>Viridiplantae</taxon>
        <taxon>Chlorophyta</taxon>
        <taxon>core chlorophytes</taxon>
        <taxon>Chlorophyceae</taxon>
        <taxon>CS clade</taxon>
        <taxon>Chlamydomonadales</taxon>
        <taxon>Volvocaceae</taxon>
        <taxon>Volvox</taxon>
    </lineage>
</organism>
<accession>A0A8J4BSD2</accession>
<dbReference type="Gene3D" id="3.40.50.150">
    <property type="entry name" value="Vaccinia Virus protein VP39"/>
    <property type="match status" value="1"/>
</dbReference>
<reference evidence="3" key="1">
    <citation type="journal article" date="2021" name="Proc. Natl. Acad. Sci. U.S.A.">
        <title>Three genomes in the algal genus Volvox reveal the fate of a haploid sex-determining region after a transition to homothallism.</title>
        <authorList>
            <person name="Yamamoto K."/>
            <person name="Hamaji T."/>
            <person name="Kawai-Toyooka H."/>
            <person name="Matsuzaki R."/>
            <person name="Takahashi F."/>
            <person name="Nishimura Y."/>
            <person name="Kawachi M."/>
            <person name="Noguchi H."/>
            <person name="Minakuchi Y."/>
            <person name="Umen J.G."/>
            <person name="Toyoda A."/>
            <person name="Nozaki H."/>
        </authorList>
    </citation>
    <scope>NUCLEOTIDE SEQUENCE</scope>
    <source>
        <strain evidence="3">NIES-3780</strain>
    </source>
</reference>
<dbReference type="AlphaFoldDB" id="A0A8J4BSD2"/>
<dbReference type="CDD" id="cd02440">
    <property type="entry name" value="AdoMet_MTases"/>
    <property type="match status" value="1"/>
</dbReference>
<dbReference type="Gene3D" id="3.50.50.60">
    <property type="entry name" value="FAD/NAD(P)-binding domain"/>
    <property type="match status" value="1"/>
</dbReference>
<dbReference type="SUPFAM" id="SSF51905">
    <property type="entry name" value="FAD/NAD(P)-binding domain"/>
    <property type="match status" value="1"/>
</dbReference>
<dbReference type="Pfam" id="PF01593">
    <property type="entry name" value="Amino_oxidase"/>
    <property type="match status" value="1"/>
</dbReference>
<sequence>MESPRGKRICVIGSGISGLSTAWLLHRNGASVTLMEKEEHCGGHTLTDHTSSFPVDLGFQVFNLTTYPHFVGFLDCLGVDSMESDMSFALSMDDGRLEWGSDNLDTIFAQRRNLFDPSFLAMLKDVVRFGREAPKVLEPSVSHIYSEMALGQYLKKHDYSTAFVNNYIVPMCAAVWSVPNAQVLVFPVCMLVRFWVNHHLLDIFQRPLWRVVRGRSEAYVRRVCQELPDVRTSTPVSRVVREDAGVIVETAAGVKEQYDAVVFATHSDVTLQLLGDDVDPQERDILAAVPYNDNDIYLHTDPALMPRNRKVWSSWNFLGSSAPGSDSTAVCVTYWANRLQEFPAGAPNIFVTLNPPKPPAAEHVIRRLSLAHPVFSGASVAAQALLPSIQGHRNTYYAGAWTAYGFHEDGIRSAVGIVEAMGGTLPWVPRATSPKVSFSQQLYMGLFDKYARSTFTQGRMRMILPTGQELVYGNDDTSKAPVSAGEEWRGRPQPRCTLRIYDMDFFRKIVFRHDVGMGEAYMAGDFEADSLGGFMAVVVANAVKAEMERGHLGLLNWLGERLLYLSHLRRPNTVQGSRKNIEEHYDAGNAMYKLFLDETLTYSSGLYLKPTDNLLHAQLNKIDALVAKARLGPNDHVLEIGCGWGGFAIRAVQSTGCRWTGITISKEQLAEATERVAAAGLQDRITLLFCDYRDTPATLGEGTFDAIVSVEMIEAVGHDHLEPYFKVIGRMLKPGGRAVLQAICCADERYESYCNTSDFIREHIFPGGHLPSLGAIVDCCRDTGLALHDTHDIGPDYAITLRSWRDAWEKRRDDVLALGYSDVFWRKYRFYFVFCEAAFDARYIHNYHLLFIKGVQNGQASSIAANGLVPTFTPRRANSLVRDLPSDTITQVLMALYFFLAGLLVSRHPFMWLMPAASCLMVLIAAMAHFASEPLVPSYRFQSPERRALWCSDIAHVLYSSLVSAAAVLYIAYEPRALNLADLPADIAIPTAITALSTGVFAFNLWMCVRARLFERTMQAILQYTVLLVLFGTATFKGVGVPFLAATLASEVYSVAFLLGKLQEMAGLGNASLRHYTRLAEQATLIFCRLVPHAIVTIMVVMNPRPFGSPLYYGMCLVGMALTNWLNLHKAALLFIARPMAEPGSSSSITGTVMTCKLRTE</sequence>
<keyword evidence="1" id="KW-1133">Transmembrane helix</keyword>
<feature type="transmembrane region" description="Helical" evidence="1">
    <location>
        <begin position="910"/>
        <end position="928"/>
    </location>
</feature>
<dbReference type="InterPro" id="IPR036188">
    <property type="entry name" value="FAD/NAD-bd_sf"/>
</dbReference>
<comment type="caution">
    <text evidence="3">The sequence shown here is derived from an EMBL/GenBank/DDBJ whole genome shotgun (WGS) entry which is preliminary data.</text>
</comment>
<dbReference type="InterPro" id="IPR050723">
    <property type="entry name" value="CFA/CMAS"/>
</dbReference>
<evidence type="ECO:0000256" key="1">
    <source>
        <dbReference type="SAM" id="Phobius"/>
    </source>
</evidence>
<dbReference type="GO" id="GO:0016491">
    <property type="term" value="F:oxidoreductase activity"/>
    <property type="evidence" value="ECO:0007669"/>
    <property type="project" value="InterPro"/>
</dbReference>
<feature type="transmembrane region" description="Helical" evidence="1">
    <location>
        <begin position="1110"/>
        <end position="1128"/>
    </location>
</feature>
<dbReference type="SUPFAM" id="SSF53335">
    <property type="entry name" value="S-adenosyl-L-methionine-dependent methyltransferases"/>
    <property type="match status" value="1"/>
</dbReference>
<gene>
    <name evidence="3" type="ORF">Vafri_20980</name>
</gene>
<evidence type="ECO:0000313" key="4">
    <source>
        <dbReference type="Proteomes" id="UP000747399"/>
    </source>
</evidence>
<dbReference type="EMBL" id="BNCO01000101">
    <property type="protein sequence ID" value="GIL67634.1"/>
    <property type="molecule type" value="Genomic_DNA"/>
</dbReference>
<dbReference type="Pfam" id="PF02353">
    <property type="entry name" value="CMAS"/>
    <property type="match status" value="1"/>
</dbReference>
<dbReference type="FunFam" id="1.10.405.20:FF:000001">
    <property type="entry name" value="Amine oxidase"/>
    <property type="match status" value="1"/>
</dbReference>
<dbReference type="Gene3D" id="3.30.70.1990">
    <property type="match status" value="1"/>
</dbReference>
<dbReference type="Gene3D" id="1.10.405.20">
    <property type="match status" value="1"/>
</dbReference>
<name>A0A8J4BSD2_9CHLO</name>
<feature type="transmembrane region" description="Helical" evidence="1">
    <location>
        <begin position="949"/>
        <end position="972"/>
    </location>
</feature>
<keyword evidence="4" id="KW-1185">Reference proteome</keyword>
<evidence type="ECO:0000313" key="3">
    <source>
        <dbReference type="EMBL" id="GIL67634.1"/>
    </source>
</evidence>
<keyword evidence="1" id="KW-0472">Membrane</keyword>
<dbReference type="InterPro" id="IPR002937">
    <property type="entry name" value="Amino_oxidase"/>
</dbReference>
<dbReference type="InterPro" id="IPR029063">
    <property type="entry name" value="SAM-dependent_MTases_sf"/>
</dbReference>
<keyword evidence="1" id="KW-0812">Transmembrane</keyword>
<protein>
    <recommendedName>
        <fullName evidence="2">Amine oxidase domain-containing protein</fullName>
    </recommendedName>
</protein>
<feature type="transmembrane region" description="Helical" evidence="1">
    <location>
        <begin position="987"/>
        <end position="1009"/>
    </location>
</feature>
<proteinExistence type="predicted"/>
<dbReference type="PANTHER" id="PTHR43667">
    <property type="entry name" value="CYCLOPROPANE-FATTY-ACYL-PHOSPHOLIPID SYNTHASE"/>
    <property type="match status" value="1"/>
</dbReference>
<feature type="domain" description="Amine oxidase" evidence="2">
    <location>
        <begin position="16"/>
        <end position="333"/>
    </location>
</feature>
<dbReference type="PANTHER" id="PTHR43667:SF2">
    <property type="entry name" value="FATTY ACID C-METHYL TRANSFERASE"/>
    <property type="match status" value="1"/>
</dbReference>
<dbReference type="Proteomes" id="UP000747399">
    <property type="component" value="Unassembled WGS sequence"/>
</dbReference>